<dbReference type="PANTHER" id="PTHR43476">
    <property type="entry name" value="3-(3-HYDROXY-PHENYL)PROPIONATE/3-HYDROXYCINNAMIC ACID HYDROXYLASE"/>
    <property type="match status" value="1"/>
</dbReference>
<sequence>MKFLKYQRCTAQLLNYGDTVQVIIAGAGPVGLLLSLLLARKGIRSKVFEKNPEPDTSPRAIVHHPPILEVFKDAGIYDLVSWRGNHSAGTYWRKHIVDDGNGGTVLGPVIAEMEISKRGEDGPFEDGKFSILYMQSLQVQLLLEEATKTSMVEVQFNTPVIGLEDDGNFVIVKVEAPEGPQLFRTHGHSWPESMIAADVQRTLPNLEKFEAYFAVDKVHWGVVVPLEPITPSKPGLWRYAMAVPDVALTNDEAGDPEYVHRLLLEYVDGPRPAEYTLVRHRVYPLHQLLASTMHRGRVLLAGDAGHVNNPVGGLGLSTGLLDAELLSQALDLIFNHDYCNSQDLLAEYSAARHQTTMS</sequence>
<evidence type="ECO:0000256" key="5">
    <source>
        <dbReference type="SAM" id="Phobius"/>
    </source>
</evidence>
<dbReference type="InterPro" id="IPR002938">
    <property type="entry name" value="FAD-bd"/>
</dbReference>
<dbReference type="PRINTS" id="PR00420">
    <property type="entry name" value="RNGMNOXGNASE"/>
</dbReference>
<dbReference type="Gene3D" id="3.30.9.10">
    <property type="entry name" value="D-Amino Acid Oxidase, subunit A, domain 2"/>
    <property type="match status" value="1"/>
</dbReference>
<keyword evidence="1" id="KW-0285">Flavoprotein</keyword>
<evidence type="ECO:0000256" key="2">
    <source>
        <dbReference type="ARBA" id="ARBA00022827"/>
    </source>
</evidence>
<dbReference type="EMBL" id="JABEVY010000457">
    <property type="protein sequence ID" value="KAF5232141.1"/>
    <property type="molecule type" value="Genomic_DNA"/>
</dbReference>
<dbReference type="GO" id="GO:0071949">
    <property type="term" value="F:FAD binding"/>
    <property type="evidence" value="ECO:0007669"/>
    <property type="project" value="InterPro"/>
</dbReference>
<evidence type="ECO:0000313" key="7">
    <source>
        <dbReference type="EMBL" id="KAF5232141.1"/>
    </source>
</evidence>
<keyword evidence="2" id="KW-0274">FAD</keyword>
<keyword evidence="5" id="KW-0812">Transmembrane</keyword>
<evidence type="ECO:0000256" key="3">
    <source>
        <dbReference type="ARBA" id="ARBA00023002"/>
    </source>
</evidence>
<reference evidence="7 8" key="1">
    <citation type="journal article" date="2020" name="BMC Genomics">
        <title>Correction to: Identification and distribution of gene clusters required for synthesis of sphingolipid metabolism inhibitors in diverse species of the filamentous fungus Fusarium.</title>
        <authorList>
            <person name="Kim H.S."/>
            <person name="Lohmar J.M."/>
            <person name="Busman M."/>
            <person name="Brown D.W."/>
            <person name="Naumann T.A."/>
            <person name="Divon H.H."/>
            <person name="Lysoe E."/>
            <person name="Uhlig S."/>
            <person name="Proctor R.H."/>
        </authorList>
    </citation>
    <scope>NUCLEOTIDE SEQUENCE [LARGE SCALE GENOMIC DNA]</scope>
    <source>
        <strain evidence="7 8">NRRL 25214</strain>
    </source>
</reference>
<dbReference type="AlphaFoldDB" id="A0A8H4YQ97"/>
<dbReference type="InterPro" id="IPR050631">
    <property type="entry name" value="PheA/TfdB_FAD_monoxygenase"/>
</dbReference>
<keyword evidence="5" id="KW-0472">Membrane</keyword>
<evidence type="ECO:0000256" key="1">
    <source>
        <dbReference type="ARBA" id="ARBA00022630"/>
    </source>
</evidence>
<dbReference type="Pfam" id="PF01494">
    <property type="entry name" value="FAD_binding_3"/>
    <property type="match status" value="2"/>
</dbReference>
<proteinExistence type="predicted"/>
<accession>A0A8H4YQ97</accession>
<feature type="domain" description="FAD-binding" evidence="6">
    <location>
        <begin position="20"/>
        <end position="174"/>
    </location>
</feature>
<dbReference type="Gene3D" id="3.50.50.60">
    <property type="entry name" value="FAD/NAD(P)-binding domain"/>
    <property type="match status" value="2"/>
</dbReference>
<keyword evidence="3" id="KW-0560">Oxidoreductase</keyword>
<feature type="transmembrane region" description="Helical" evidence="5">
    <location>
        <begin position="20"/>
        <end position="39"/>
    </location>
</feature>
<organism evidence="7 8">
    <name type="scientific">Fusarium anthophilum</name>
    <dbReference type="NCBI Taxonomy" id="48485"/>
    <lineage>
        <taxon>Eukaryota</taxon>
        <taxon>Fungi</taxon>
        <taxon>Dikarya</taxon>
        <taxon>Ascomycota</taxon>
        <taxon>Pezizomycotina</taxon>
        <taxon>Sordariomycetes</taxon>
        <taxon>Hypocreomycetidae</taxon>
        <taxon>Hypocreales</taxon>
        <taxon>Nectriaceae</taxon>
        <taxon>Fusarium</taxon>
        <taxon>Fusarium fujikuroi species complex</taxon>
    </lineage>
</organism>
<dbReference type="PANTHER" id="PTHR43476:SF4">
    <property type="entry name" value="BLR0106 PROTEIN"/>
    <property type="match status" value="1"/>
</dbReference>
<comment type="caution">
    <text evidence="7">The sequence shown here is derived from an EMBL/GenBank/DDBJ whole genome shotgun (WGS) entry which is preliminary data.</text>
</comment>
<dbReference type="SUPFAM" id="SSF51905">
    <property type="entry name" value="FAD/NAD(P)-binding domain"/>
    <property type="match status" value="1"/>
</dbReference>
<gene>
    <name evidence="7" type="ORF">FANTH_13138</name>
</gene>
<keyword evidence="4" id="KW-0520">NAD</keyword>
<keyword evidence="8" id="KW-1185">Reference proteome</keyword>
<dbReference type="Proteomes" id="UP000573603">
    <property type="component" value="Unassembled WGS sequence"/>
</dbReference>
<dbReference type="GO" id="GO:0016491">
    <property type="term" value="F:oxidoreductase activity"/>
    <property type="evidence" value="ECO:0007669"/>
    <property type="project" value="UniProtKB-KW"/>
</dbReference>
<name>A0A8H4YQ97_9HYPO</name>
<protein>
    <recommendedName>
        <fullName evidence="6">FAD-binding domain-containing protein</fullName>
    </recommendedName>
</protein>
<keyword evidence="5" id="KW-1133">Transmembrane helix</keyword>
<evidence type="ECO:0000256" key="4">
    <source>
        <dbReference type="ARBA" id="ARBA00023027"/>
    </source>
</evidence>
<evidence type="ECO:0000259" key="6">
    <source>
        <dbReference type="Pfam" id="PF01494"/>
    </source>
</evidence>
<feature type="domain" description="FAD-binding" evidence="6">
    <location>
        <begin position="198"/>
        <end position="355"/>
    </location>
</feature>
<dbReference type="InterPro" id="IPR036188">
    <property type="entry name" value="FAD/NAD-bd_sf"/>
</dbReference>
<evidence type="ECO:0000313" key="8">
    <source>
        <dbReference type="Proteomes" id="UP000573603"/>
    </source>
</evidence>